<sequence length="105" mass="11769">MLVSLVADALPLGCCCYEPSYHVEGVQHLVAGSLDVVEEEIGTEMVSCQMVEHSRQHRNDHLMGELERNPGLEILTTNQRVLPVFFQLFHSGEQVFCTVVEKGKK</sequence>
<organism evidence="1 2">
    <name type="scientific">Diploscapter pachys</name>
    <dbReference type="NCBI Taxonomy" id="2018661"/>
    <lineage>
        <taxon>Eukaryota</taxon>
        <taxon>Metazoa</taxon>
        <taxon>Ecdysozoa</taxon>
        <taxon>Nematoda</taxon>
        <taxon>Chromadorea</taxon>
        <taxon>Rhabditida</taxon>
        <taxon>Rhabditina</taxon>
        <taxon>Rhabditomorpha</taxon>
        <taxon>Rhabditoidea</taxon>
        <taxon>Rhabditidae</taxon>
        <taxon>Diploscapter</taxon>
    </lineage>
</organism>
<accession>A0A2A2JMC6</accession>
<dbReference type="AlphaFoldDB" id="A0A2A2JMC6"/>
<proteinExistence type="predicted"/>
<evidence type="ECO:0000313" key="1">
    <source>
        <dbReference type="EMBL" id="PAV62870.1"/>
    </source>
</evidence>
<protein>
    <submittedName>
        <fullName evidence="1">Uncharacterized protein</fullName>
    </submittedName>
</protein>
<name>A0A2A2JMC6_9BILA</name>
<gene>
    <name evidence="1" type="ORF">WR25_15933</name>
</gene>
<dbReference type="EMBL" id="LIAE01010341">
    <property type="protein sequence ID" value="PAV62870.1"/>
    <property type="molecule type" value="Genomic_DNA"/>
</dbReference>
<comment type="caution">
    <text evidence="1">The sequence shown here is derived from an EMBL/GenBank/DDBJ whole genome shotgun (WGS) entry which is preliminary data.</text>
</comment>
<evidence type="ECO:0000313" key="2">
    <source>
        <dbReference type="Proteomes" id="UP000218231"/>
    </source>
</evidence>
<dbReference type="Proteomes" id="UP000218231">
    <property type="component" value="Unassembled WGS sequence"/>
</dbReference>
<reference evidence="1 2" key="1">
    <citation type="journal article" date="2017" name="Curr. Biol.">
        <title>Genome architecture and evolution of a unichromosomal asexual nematode.</title>
        <authorList>
            <person name="Fradin H."/>
            <person name="Zegar C."/>
            <person name="Gutwein M."/>
            <person name="Lucas J."/>
            <person name="Kovtun M."/>
            <person name="Corcoran D."/>
            <person name="Baugh L.R."/>
            <person name="Kiontke K."/>
            <person name="Gunsalus K."/>
            <person name="Fitch D.H."/>
            <person name="Piano F."/>
        </authorList>
    </citation>
    <scope>NUCLEOTIDE SEQUENCE [LARGE SCALE GENOMIC DNA]</scope>
    <source>
        <strain evidence="1">PF1309</strain>
    </source>
</reference>
<keyword evidence="2" id="KW-1185">Reference proteome</keyword>